<evidence type="ECO:0000313" key="7">
    <source>
        <dbReference type="EMBL" id="RGE56544.1"/>
    </source>
</evidence>
<dbReference type="RefSeq" id="WP_021637929.1">
    <property type="nucleotide sequence ID" value="NZ_JBKVLI010000002.1"/>
</dbReference>
<dbReference type="InterPro" id="IPR039424">
    <property type="entry name" value="SBP_5"/>
</dbReference>
<dbReference type="PANTHER" id="PTHR30290:SF9">
    <property type="entry name" value="OLIGOPEPTIDE-BINDING PROTEIN APPA"/>
    <property type="match status" value="1"/>
</dbReference>
<dbReference type="InterPro" id="IPR030678">
    <property type="entry name" value="Peptide/Ni-bd"/>
</dbReference>
<accession>A0A3E3HXI0</accession>
<protein>
    <recommendedName>
        <fullName evidence="6">Solute-binding protein family 5 domain-containing protein</fullName>
    </recommendedName>
</protein>
<keyword evidence="2" id="KW-0813">Transport</keyword>
<dbReference type="GO" id="GO:0043190">
    <property type="term" value="C:ATP-binding cassette (ABC) transporter complex"/>
    <property type="evidence" value="ECO:0007669"/>
    <property type="project" value="InterPro"/>
</dbReference>
<keyword evidence="8" id="KW-1185">Reference proteome</keyword>
<comment type="similarity">
    <text evidence="1">Belongs to the bacterial solute-binding protein 5 family.</text>
</comment>
<dbReference type="PIRSF" id="PIRSF002741">
    <property type="entry name" value="MppA"/>
    <property type="match status" value="1"/>
</dbReference>
<dbReference type="Proteomes" id="UP000260812">
    <property type="component" value="Unassembled WGS sequence"/>
</dbReference>
<evidence type="ECO:0000256" key="1">
    <source>
        <dbReference type="ARBA" id="ARBA00005695"/>
    </source>
</evidence>
<gene>
    <name evidence="7" type="ORF">DXC51_23935</name>
</gene>
<evidence type="ECO:0000256" key="2">
    <source>
        <dbReference type="ARBA" id="ARBA00022448"/>
    </source>
</evidence>
<dbReference type="SUPFAM" id="SSF53850">
    <property type="entry name" value="Periplasmic binding protein-like II"/>
    <property type="match status" value="1"/>
</dbReference>
<reference evidence="7" key="1">
    <citation type="submission" date="2018-08" db="EMBL/GenBank/DDBJ databases">
        <title>A genome reference for cultivated species of the human gut microbiota.</title>
        <authorList>
            <person name="Zou Y."/>
            <person name="Xue W."/>
            <person name="Luo G."/>
        </authorList>
    </citation>
    <scope>NUCLEOTIDE SEQUENCE [LARGE SCALE GENOMIC DNA]</scope>
    <source>
        <strain evidence="7">TF05-5AC</strain>
    </source>
</reference>
<dbReference type="GO" id="GO:0015833">
    <property type="term" value="P:peptide transport"/>
    <property type="evidence" value="ECO:0007669"/>
    <property type="project" value="TreeGrafter"/>
</dbReference>
<evidence type="ECO:0000313" key="8">
    <source>
        <dbReference type="Proteomes" id="UP000260812"/>
    </source>
</evidence>
<dbReference type="EMBL" id="QVLV01000024">
    <property type="protein sequence ID" value="RGE56544.1"/>
    <property type="molecule type" value="Genomic_DNA"/>
</dbReference>
<dbReference type="CDD" id="cd00995">
    <property type="entry name" value="PBP2_NikA_DppA_OppA_like"/>
    <property type="match status" value="1"/>
</dbReference>
<dbReference type="InterPro" id="IPR000914">
    <property type="entry name" value="SBP_5_dom"/>
</dbReference>
<name>A0A3E3HXI0_9FIRM</name>
<dbReference type="AlphaFoldDB" id="A0A3E3HXI0"/>
<keyword evidence="3 5" id="KW-0732">Signal</keyword>
<dbReference type="Gene3D" id="3.40.190.10">
    <property type="entry name" value="Periplasmic binding protein-like II"/>
    <property type="match status" value="1"/>
</dbReference>
<dbReference type="PANTHER" id="PTHR30290">
    <property type="entry name" value="PERIPLASMIC BINDING COMPONENT OF ABC TRANSPORTER"/>
    <property type="match status" value="1"/>
</dbReference>
<evidence type="ECO:0000256" key="5">
    <source>
        <dbReference type="SAM" id="SignalP"/>
    </source>
</evidence>
<sequence length="548" mass="60216">MKVKKWVALLLAGTMALSAAGCGGTKDTASSSADESRVTETAANAGENSQAAETNAENSNYGGTLKIGLQNAIVHLGYVHTGLGTSEAMILDTCCEHLCRYAEDGTLTPWLCTAYEEDPDNLTLTVHLREGIKFHDGSDFNAEAVVWNWQEWTNAGNIELNCVDNYEIIDDHTVVVHLSEWSNNIATSCLYTAGIMVSAEYAKANGTDALDKNPVGTGAFKFEEWVVDEKIVFKANEDYWIEGLPYLDGIEFAIIPDEAAQISAFQTGEIDVLLNCNSDASRTLKEAGFTPEAKSLISGGMSFMFWFSCQDDGPMGNVDARRAVCSAIDKDAIVNYIKENSGAVIERTAQWGPNDVWSANPDLKGYPYDPEAAREYLKAAGYPDGFDMIIYYGNGGDDEEICSLAQSYLAEVGINAKLELIDSTITNELSGINGESFNGMIFSAGRAEVDLTTYYNRTFLPDGVRWVNQVTHEEDIVELINLATTCKTFEEKEKYCQELSKTVIDDYCELMPLYISSDTIFTHGNLVDHGIYQINAIIWTPESAYLTR</sequence>
<dbReference type="GO" id="GO:0042597">
    <property type="term" value="C:periplasmic space"/>
    <property type="evidence" value="ECO:0007669"/>
    <property type="project" value="UniProtKB-ARBA"/>
</dbReference>
<evidence type="ECO:0000256" key="4">
    <source>
        <dbReference type="SAM" id="MobiDB-lite"/>
    </source>
</evidence>
<dbReference type="GeneID" id="97989822"/>
<feature type="signal peptide" evidence="5">
    <location>
        <begin position="1"/>
        <end position="19"/>
    </location>
</feature>
<feature type="chain" id="PRO_5039442631" description="Solute-binding protein family 5 domain-containing protein" evidence="5">
    <location>
        <begin position="20"/>
        <end position="548"/>
    </location>
</feature>
<evidence type="ECO:0000259" key="6">
    <source>
        <dbReference type="Pfam" id="PF00496"/>
    </source>
</evidence>
<feature type="region of interest" description="Disordered" evidence="4">
    <location>
        <begin position="21"/>
        <end position="57"/>
    </location>
</feature>
<dbReference type="Pfam" id="PF00496">
    <property type="entry name" value="SBP_bac_5"/>
    <property type="match status" value="1"/>
</dbReference>
<proteinExistence type="inferred from homology"/>
<dbReference type="Gene3D" id="3.10.105.10">
    <property type="entry name" value="Dipeptide-binding Protein, Domain 3"/>
    <property type="match status" value="1"/>
</dbReference>
<dbReference type="GO" id="GO:1904680">
    <property type="term" value="F:peptide transmembrane transporter activity"/>
    <property type="evidence" value="ECO:0007669"/>
    <property type="project" value="TreeGrafter"/>
</dbReference>
<feature type="compositionally biased region" description="Polar residues" evidence="4">
    <location>
        <begin position="27"/>
        <end position="57"/>
    </location>
</feature>
<organism evidence="7 8">
    <name type="scientific">Eisenbergiella massiliensis</name>
    <dbReference type="NCBI Taxonomy" id="1720294"/>
    <lineage>
        <taxon>Bacteria</taxon>
        <taxon>Bacillati</taxon>
        <taxon>Bacillota</taxon>
        <taxon>Clostridia</taxon>
        <taxon>Lachnospirales</taxon>
        <taxon>Lachnospiraceae</taxon>
        <taxon>Eisenbergiella</taxon>
    </lineage>
</organism>
<dbReference type="PROSITE" id="PS51257">
    <property type="entry name" value="PROKAR_LIPOPROTEIN"/>
    <property type="match status" value="1"/>
</dbReference>
<comment type="caution">
    <text evidence="7">The sequence shown here is derived from an EMBL/GenBank/DDBJ whole genome shotgun (WGS) entry which is preliminary data.</text>
</comment>
<evidence type="ECO:0000256" key="3">
    <source>
        <dbReference type="ARBA" id="ARBA00022729"/>
    </source>
</evidence>
<feature type="domain" description="Solute-binding protein family 5" evidence="6">
    <location>
        <begin position="107"/>
        <end position="457"/>
    </location>
</feature>